<keyword evidence="2" id="KW-1003">Cell membrane</keyword>
<protein>
    <submittedName>
        <fullName evidence="7">Ribose import permease protein RbsC</fullName>
    </submittedName>
</protein>
<evidence type="ECO:0000313" key="7">
    <source>
        <dbReference type="EMBL" id="MPM32949.1"/>
    </source>
</evidence>
<dbReference type="EMBL" id="VSSQ01006512">
    <property type="protein sequence ID" value="MPM32949.1"/>
    <property type="molecule type" value="Genomic_DNA"/>
</dbReference>
<feature type="transmembrane region" description="Helical" evidence="6">
    <location>
        <begin position="201"/>
        <end position="222"/>
    </location>
</feature>
<comment type="subcellular location">
    <subcellularLocation>
        <location evidence="1">Cell membrane</location>
        <topology evidence="1">Multi-pass membrane protein</topology>
    </subcellularLocation>
</comment>
<dbReference type="GO" id="GO:0005886">
    <property type="term" value="C:plasma membrane"/>
    <property type="evidence" value="ECO:0007669"/>
    <property type="project" value="UniProtKB-SubCell"/>
</dbReference>
<accession>A0A644YXB6</accession>
<reference evidence="7" key="1">
    <citation type="submission" date="2019-08" db="EMBL/GenBank/DDBJ databases">
        <authorList>
            <person name="Kucharzyk K."/>
            <person name="Murdoch R.W."/>
            <person name="Higgins S."/>
            <person name="Loffler F."/>
        </authorList>
    </citation>
    <scope>NUCLEOTIDE SEQUENCE</scope>
</reference>
<dbReference type="PANTHER" id="PTHR32196:SF72">
    <property type="entry name" value="RIBOSE IMPORT PERMEASE PROTEIN RBSC"/>
    <property type="match status" value="1"/>
</dbReference>
<dbReference type="InterPro" id="IPR001851">
    <property type="entry name" value="ABC_transp_permease"/>
</dbReference>
<evidence type="ECO:0000256" key="2">
    <source>
        <dbReference type="ARBA" id="ARBA00022475"/>
    </source>
</evidence>
<feature type="transmembrane region" description="Helical" evidence="6">
    <location>
        <begin position="119"/>
        <end position="141"/>
    </location>
</feature>
<evidence type="ECO:0000256" key="6">
    <source>
        <dbReference type="SAM" id="Phobius"/>
    </source>
</evidence>
<dbReference type="PANTHER" id="PTHR32196">
    <property type="entry name" value="ABC TRANSPORTER PERMEASE PROTEIN YPHD-RELATED-RELATED"/>
    <property type="match status" value="1"/>
</dbReference>
<feature type="transmembrane region" description="Helical" evidence="6">
    <location>
        <begin position="45"/>
        <end position="78"/>
    </location>
</feature>
<name>A0A644YXB6_9ZZZZ</name>
<keyword evidence="4 6" id="KW-1133">Transmembrane helix</keyword>
<dbReference type="GO" id="GO:0022857">
    <property type="term" value="F:transmembrane transporter activity"/>
    <property type="evidence" value="ECO:0007669"/>
    <property type="project" value="InterPro"/>
</dbReference>
<sequence>MNRLPQPFWVGVSTVALSLFFSWLSPHFLTGENFVTILDQSSINIVVAVGMTLVIASAGIDLSVGANVAVCGIVMASLIKAGFGVLPTIAAALLTGALLGLLNALLVVKLEVNPFMATLAMMSVVGGGALIVTQGIPIYGFSADFSWIGRGRIGGLPVSSLICSAVVAAGGFLARCTRLGIYAAALGGNEEALRRNGVSTWLYKTVLYVVCGVCAALASVILTSKLNSAEPLAGAMAEMNAIATAVLGGTRIRGGQPRIAGTFFAGILMGVVKNGLVLAGISSYYQQFVTGFIILAAIVVSERSEKSGIEKRKGSFGR</sequence>
<feature type="transmembrane region" description="Helical" evidence="6">
    <location>
        <begin position="7"/>
        <end position="25"/>
    </location>
</feature>
<evidence type="ECO:0000256" key="3">
    <source>
        <dbReference type="ARBA" id="ARBA00022692"/>
    </source>
</evidence>
<evidence type="ECO:0000256" key="4">
    <source>
        <dbReference type="ARBA" id="ARBA00022989"/>
    </source>
</evidence>
<comment type="caution">
    <text evidence="7">The sequence shown here is derived from an EMBL/GenBank/DDBJ whole genome shotgun (WGS) entry which is preliminary data.</text>
</comment>
<evidence type="ECO:0000256" key="1">
    <source>
        <dbReference type="ARBA" id="ARBA00004651"/>
    </source>
</evidence>
<feature type="transmembrane region" description="Helical" evidence="6">
    <location>
        <begin position="153"/>
        <end position="174"/>
    </location>
</feature>
<keyword evidence="3 6" id="KW-0812">Transmembrane</keyword>
<feature type="transmembrane region" description="Helical" evidence="6">
    <location>
        <begin position="259"/>
        <end position="278"/>
    </location>
</feature>
<proteinExistence type="predicted"/>
<feature type="transmembrane region" description="Helical" evidence="6">
    <location>
        <begin position="85"/>
        <end position="107"/>
    </location>
</feature>
<evidence type="ECO:0000256" key="5">
    <source>
        <dbReference type="ARBA" id="ARBA00023136"/>
    </source>
</evidence>
<gene>
    <name evidence="7" type="primary">rbsC_33</name>
    <name evidence="7" type="ORF">SDC9_79516</name>
</gene>
<organism evidence="7">
    <name type="scientific">bioreactor metagenome</name>
    <dbReference type="NCBI Taxonomy" id="1076179"/>
    <lineage>
        <taxon>unclassified sequences</taxon>
        <taxon>metagenomes</taxon>
        <taxon>ecological metagenomes</taxon>
    </lineage>
</organism>
<dbReference type="Pfam" id="PF02653">
    <property type="entry name" value="BPD_transp_2"/>
    <property type="match status" value="1"/>
</dbReference>
<dbReference type="AlphaFoldDB" id="A0A644YXB6"/>
<keyword evidence="5 6" id="KW-0472">Membrane</keyword>
<dbReference type="CDD" id="cd06579">
    <property type="entry name" value="TM_PBP1_transp_AraH_like"/>
    <property type="match status" value="1"/>
</dbReference>
<feature type="transmembrane region" description="Helical" evidence="6">
    <location>
        <begin position="284"/>
        <end position="301"/>
    </location>
</feature>